<keyword evidence="7" id="KW-1185">Reference proteome</keyword>
<dbReference type="PROSITE" id="PS50931">
    <property type="entry name" value="HTH_LYSR"/>
    <property type="match status" value="1"/>
</dbReference>
<comment type="similarity">
    <text evidence="1">Belongs to the LysR transcriptional regulatory family.</text>
</comment>
<evidence type="ECO:0000256" key="1">
    <source>
        <dbReference type="ARBA" id="ARBA00009437"/>
    </source>
</evidence>
<dbReference type="RefSeq" id="WP_200592147.1">
    <property type="nucleotide sequence ID" value="NZ_JAEPBG010000004.1"/>
</dbReference>
<organism evidence="6 7">
    <name type="scientific">Noviherbaspirillum pedocola</name>
    <dbReference type="NCBI Taxonomy" id="2801341"/>
    <lineage>
        <taxon>Bacteria</taxon>
        <taxon>Pseudomonadati</taxon>
        <taxon>Pseudomonadota</taxon>
        <taxon>Betaproteobacteria</taxon>
        <taxon>Burkholderiales</taxon>
        <taxon>Oxalobacteraceae</taxon>
        <taxon>Noviherbaspirillum</taxon>
    </lineage>
</organism>
<comment type="caution">
    <text evidence="6">The sequence shown here is derived from an EMBL/GenBank/DDBJ whole genome shotgun (WGS) entry which is preliminary data.</text>
</comment>
<dbReference type="InterPro" id="IPR000847">
    <property type="entry name" value="LysR_HTH_N"/>
</dbReference>
<dbReference type="GO" id="GO:0005829">
    <property type="term" value="C:cytosol"/>
    <property type="evidence" value="ECO:0007669"/>
    <property type="project" value="TreeGrafter"/>
</dbReference>
<dbReference type="InterPro" id="IPR050950">
    <property type="entry name" value="HTH-type_LysR_regulators"/>
</dbReference>
<dbReference type="Proteomes" id="UP000622890">
    <property type="component" value="Unassembled WGS sequence"/>
</dbReference>
<sequence length="307" mass="33215">MLHPPRLYVYLDAVARAGSIRKAAEQLHVASTALNRRILEAEQALGTPLFERLPRGVRLTAAGEVMLSFVRRSLAELESATSHIEQLRGLMRGTVRLACAESVGTDIVPRIVALWQARHPGVQFRLQVGGTQSLVAALLDDEVELVAAHDPPPHPQLEVLADMAQPLHVMMRPDHPLAARGSLKLADCQAYPVALGDASFGSRRLLDAHVARSRLRLQVVLESGSVETIKAYARHGGALCFQFEAGTRRDCALGELASVPLSDAALAGSRLQLAVRAGRSLPIAAMKFAEALQAELFRVQRHSDLPA</sequence>
<dbReference type="EMBL" id="JAEPBG010000004">
    <property type="protein sequence ID" value="MBK4735383.1"/>
    <property type="molecule type" value="Genomic_DNA"/>
</dbReference>
<name>A0A934T0X5_9BURK</name>
<dbReference type="GO" id="GO:0003700">
    <property type="term" value="F:DNA-binding transcription factor activity"/>
    <property type="evidence" value="ECO:0007669"/>
    <property type="project" value="InterPro"/>
</dbReference>
<dbReference type="PANTHER" id="PTHR30419">
    <property type="entry name" value="HTH-TYPE TRANSCRIPTIONAL REGULATOR YBHD"/>
    <property type="match status" value="1"/>
</dbReference>
<dbReference type="Pfam" id="PF00126">
    <property type="entry name" value="HTH_1"/>
    <property type="match status" value="1"/>
</dbReference>
<dbReference type="Gene3D" id="1.10.10.10">
    <property type="entry name" value="Winged helix-like DNA-binding domain superfamily/Winged helix DNA-binding domain"/>
    <property type="match status" value="1"/>
</dbReference>
<accession>A0A934T0X5</accession>
<evidence type="ECO:0000256" key="3">
    <source>
        <dbReference type="ARBA" id="ARBA00023125"/>
    </source>
</evidence>
<dbReference type="InterPro" id="IPR005119">
    <property type="entry name" value="LysR_subst-bd"/>
</dbReference>
<keyword evidence="3" id="KW-0238">DNA-binding</keyword>
<gene>
    <name evidence="6" type="ORF">JJB74_12230</name>
</gene>
<protein>
    <submittedName>
        <fullName evidence="6">LysR family transcriptional regulator</fullName>
    </submittedName>
</protein>
<dbReference type="SUPFAM" id="SSF53850">
    <property type="entry name" value="Periplasmic binding protein-like II"/>
    <property type="match status" value="1"/>
</dbReference>
<dbReference type="Gene3D" id="3.40.190.290">
    <property type="match status" value="1"/>
</dbReference>
<dbReference type="PANTHER" id="PTHR30419:SF8">
    <property type="entry name" value="NITROGEN ASSIMILATION TRANSCRIPTIONAL ACTIVATOR-RELATED"/>
    <property type="match status" value="1"/>
</dbReference>
<dbReference type="GO" id="GO:0003677">
    <property type="term" value="F:DNA binding"/>
    <property type="evidence" value="ECO:0007669"/>
    <property type="project" value="UniProtKB-KW"/>
</dbReference>
<dbReference type="SUPFAM" id="SSF46785">
    <property type="entry name" value="Winged helix' DNA-binding domain"/>
    <property type="match status" value="1"/>
</dbReference>
<dbReference type="AlphaFoldDB" id="A0A934T0X5"/>
<evidence type="ECO:0000259" key="5">
    <source>
        <dbReference type="PROSITE" id="PS50931"/>
    </source>
</evidence>
<evidence type="ECO:0000313" key="7">
    <source>
        <dbReference type="Proteomes" id="UP000622890"/>
    </source>
</evidence>
<keyword evidence="2" id="KW-0805">Transcription regulation</keyword>
<dbReference type="Pfam" id="PF03466">
    <property type="entry name" value="LysR_substrate"/>
    <property type="match status" value="1"/>
</dbReference>
<proteinExistence type="inferred from homology"/>
<keyword evidence="4" id="KW-0804">Transcription</keyword>
<evidence type="ECO:0000256" key="4">
    <source>
        <dbReference type="ARBA" id="ARBA00023163"/>
    </source>
</evidence>
<dbReference type="InterPro" id="IPR036390">
    <property type="entry name" value="WH_DNA-bd_sf"/>
</dbReference>
<feature type="domain" description="HTH lysR-type" evidence="5">
    <location>
        <begin position="9"/>
        <end position="60"/>
    </location>
</feature>
<evidence type="ECO:0000313" key="6">
    <source>
        <dbReference type="EMBL" id="MBK4735383.1"/>
    </source>
</evidence>
<reference evidence="6" key="1">
    <citation type="submission" date="2021-01" db="EMBL/GenBank/DDBJ databases">
        <title>Genome sequence of strain Noviherbaspirillum sp. DKR-6.</title>
        <authorList>
            <person name="Chaudhary D.K."/>
        </authorList>
    </citation>
    <scope>NUCLEOTIDE SEQUENCE</scope>
    <source>
        <strain evidence="6">DKR-6</strain>
    </source>
</reference>
<evidence type="ECO:0000256" key="2">
    <source>
        <dbReference type="ARBA" id="ARBA00023015"/>
    </source>
</evidence>
<dbReference type="InterPro" id="IPR036388">
    <property type="entry name" value="WH-like_DNA-bd_sf"/>
</dbReference>